<organism evidence="2 3">
    <name type="scientific">Entotheonella factor</name>
    <dbReference type="NCBI Taxonomy" id="1429438"/>
    <lineage>
        <taxon>Bacteria</taxon>
        <taxon>Pseudomonadati</taxon>
        <taxon>Nitrospinota/Tectimicrobiota group</taxon>
        <taxon>Candidatus Tectimicrobiota</taxon>
        <taxon>Candidatus Entotheonellia</taxon>
        <taxon>Candidatus Entotheonellales</taxon>
        <taxon>Candidatus Entotheonellaceae</taxon>
        <taxon>Candidatus Entotheonella</taxon>
    </lineage>
</organism>
<dbReference type="SUPFAM" id="SSF51338">
    <property type="entry name" value="Composite domain of metallo-dependent hydrolases"/>
    <property type="match status" value="1"/>
</dbReference>
<dbReference type="PANTHER" id="PTHR11647:SF1">
    <property type="entry name" value="COLLAPSIN RESPONSE MEDIATOR PROTEIN"/>
    <property type="match status" value="1"/>
</dbReference>
<dbReference type="InterPro" id="IPR023100">
    <property type="entry name" value="D-aminoacylase_insert_dom_sf"/>
</dbReference>
<dbReference type="InterPro" id="IPR013108">
    <property type="entry name" value="Amidohydro_3"/>
</dbReference>
<dbReference type="CDD" id="cd01297">
    <property type="entry name" value="D-aminoacylase"/>
    <property type="match status" value="1"/>
</dbReference>
<evidence type="ECO:0000313" key="3">
    <source>
        <dbReference type="Proteomes" id="UP000019141"/>
    </source>
</evidence>
<dbReference type="InterPro" id="IPR032466">
    <property type="entry name" value="Metal_Hydrolase"/>
</dbReference>
<dbReference type="Gene3D" id="2.30.40.10">
    <property type="entry name" value="Urease, subunit C, domain 1"/>
    <property type="match status" value="1"/>
</dbReference>
<evidence type="ECO:0000259" key="1">
    <source>
        <dbReference type="Pfam" id="PF07969"/>
    </source>
</evidence>
<dbReference type="Gene3D" id="3.20.20.140">
    <property type="entry name" value="Metal-dependent hydrolases"/>
    <property type="match status" value="1"/>
</dbReference>
<dbReference type="GO" id="GO:0016811">
    <property type="term" value="F:hydrolase activity, acting on carbon-nitrogen (but not peptide) bonds, in linear amides"/>
    <property type="evidence" value="ECO:0007669"/>
    <property type="project" value="InterPro"/>
</dbReference>
<dbReference type="SUPFAM" id="SSF51556">
    <property type="entry name" value="Metallo-dependent hydrolases"/>
    <property type="match status" value="1"/>
</dbReference>
<dbReference type="InterPro" id="IPR050378">
    <property type="entry name" value="Metallo-dep_Hydrolases_sf"/>
</dbReference>
<dbReference type="Proteomes" id="UP000019141">
    <property type="component" value="Unassembled WGS sequence"/>
</dbReference>
<dbReference type="GO" id="GO:0005829">
    <property type="term" value="C:cytosol"/>
    <property type="evidence" value="ECO:0007669"/>
    <property type="project" value="TreeGrafter"/>
</dbReference>
<sequence length="530" mass="56399">MAFDLLIKHGTVVDGTGAPGIQADVGVNQGQITAIAPDLEGEAVQEIDAQGRIVAPGFIDVHTHSDFTLLATPGADSKVRQGITTEVVGNCGFSPAPVSPGTLDLLREYAGFLNPHLPWDWQRLGDYYQRVADQGCAINIAPLVGHGTVRIAAMGFSDRPPTASELLQMQHLVGEAMEDGAFGLSSGLIYTPGCFGDTAELVALAQVAAEAGGIYATHMRGEGGTLETAIAEALEIGESASISVQISHLKASGRDNWHKMELALQMLEEGRERGIAVDADIYPYIAGSTTMTSLFPAWTLEGGVESFLARIADAGTRQRIIDEVQGGNEGWARANGAVGWEDVVISFCQHQKEFEGKTLAQIAAVMGKDPAHAMMDFMLAEEGRAAIILFMMSEENVVRGITHPMLMIGSDSLALAAGGGGKPHPRTYGTFPRVLGKYVREEKIITLEDGVRKMTSMAAAKLGLEDRGVLAEGRAADVVVFDAALVNDRATFDAPHQYPDGIDYVIVNGQVVVEHGTQHEVLPGQMLKKS</sequence>
<gene>
    <name evidence="2" type="ORF">ETSY1_24315</name>
</gene>
<comment type="caution">
    <text evidence="2">The sequence shown here is derived from an EMBL/GenBank/DDBJ whole genome shotgun (WGS) entry which is preliminary data.</text>
</comment>
<dbReference type="EMBL" id="AZHW01000720">
    <property type="protein sequence ID" value="ETW97006.1"/>
    <property type="molecule type" value="Genomic_DNA"/>
</dbReference>
<dbReference type="GO" id="GO:0016812">
    <property type="term" value="F:hydrolase activity, acting on carbon-nitrogen (but not peptide) bonds, in cyclic amides"/>
    <property type="evidence" value="ECO:0007669"/>
    <property type="project" value="TreeGrafter"/>
</dbReference>
<dbReference type="InterPro" id="IPR011059">
    <property type="entry name" value="Metal-dep_hydrolase_composite"/>
</dbReference>
<dbReference type="Pfam" id="PF07969">
    <property type="entry name" value="Amidohydro_3"/>
    <property type="match status" value="1"/>
</dbReference>
<accession>W4LI45</accession>
<dbReference type="PATRIC" id="fig|1429438.4.peg.4662"/>
<proteinExistence type="predicted"/>
<evidence type="ECO:0000313" key="2">
    <source>
        <dbReference type="EMBL" id="ETW97006.1"/>
    </source>
</evidence>
<name>W4LI45_ENTF1</name>
<dbReference type="AlphaFoldDB" id="W4LI45"/>
<dbReference type="HOGENOM" id="CLU_016107_2_1_7"/>
<protein>
    <recommendedName>
        <fullName evidence="1">Amidohydrolase 3 domain-containing protein</fullName>
    </recommendedName>
</protein>
<reference evidence="2 3" key="1">
    <citation type="journal article" date="2014" name="Nature">
        <title>An environmental bacterial taxon with a large and distinct metabolic repertoire.</title>
        <authorList>
            <person name="Wilson M.C."/>
            <person name="Mori T."/>
            <person name="Ruckert C."/>
            <person name="Uria A.R."/>
            <person name="Helf M.J."/>
            <person name="Takada K."/>
            <person name="Gernert C."/>
            <person name="Steffens U.A."/>
            <person name="Heycke N."/>
            <person name="Schmitt S."/>
            <person name="Rinke C."/>
            <person name="Helfrich E.J."/>
            <person name="Brachmann A.O."/>
            <person name="Gurgui C."/>
            <person name="Wakimoto T."/>
            <person name="Kracht M."/>
            <person name="Crusemann M."/>
            <person name="Hentschel U."/>
            <person name="Abe I."/>
            <person name="Matsunaga S."/>
            <person name="Kalinowski J."/>
            <person name="Takeyama H."/>
            <person name="Piel J."/>
        </authorList>
    </citation>
    <scope>NUCLEOTIDE SEQUENCE [LARGE SCALE GENOMIC DNA]</scope>
    <source>
        <strain evidence="3">TSY1</strain>
    </source>
</reference>
<feature type="domain" description="Amidohydrolase 3" evidence="1">
    <location>
        <begin position="45"/>
        <end position="513"/>
    </location>
</feature>
<dbReference type="Gene3D" id="3.30.1490.130">
    <property type="entry name" value="D-aminoacylase. Domain 3"/>
    <property type="match status" value="1"/>
</dbReference>
<dbReference type="PANTHER" id="PTHR11647">
    <property type="entry name" value="HYDRANTOINASE/DIHYDROPYRIMIDINASE FAMILY MEMBER"/>
    <property type="match status" value="1"/>
</dbReference>
<keyword evidence="3" id="KW-1185">Reference proteome</keyword>